<dbReference type="PANTHER" id="PTHR42852:SF6">
    <property type="entry name" value="THIOL:DISULFIDE INTERCHANGE PROTEIN DSBE"/>
    <property type="match status" value="1"/>
</dbReference>
<dbReference type="AlphaFoldDB" id="A0A0S8FTD8"/>
<evidence type="ECO:0000256" key="1">
    <source>
        <dbReference type="ARBA" id="ARBA00004196"/>
    </source>
</evidence>
<dbReference type="PROSITE" id="PS00194">
    <property type="entry name" value="THIOREDOXIN_1"/>
    <property type="match status" value="1"/>
</dbReference>
<dbReference type="SUPFAM" id="SSF52833">
    <property type="entry name" value="Thioredoxin-like"/>
    <property type="match status" value="1"/>
</dbReference>
<sequence>MVVLACGSKNQAKQSGTTDFSLFSLDGTEYRLSELKGQVVIVDFWATWCPPCRNSIPTFARLYDKYHEQGFTILGIGLDDEQALVKFKEQMRIPYPILIGNKEIAKAYEVTGIPKTIFIDKQGRIRKTQTGFAPELEAPFDALVDSLLKE</sequence>
<keyword evidence="4" id="KW-0676">Redox-active center</keyword>
<proteinExistence type="predicted"/>
<dbReference type="InterPro" id="IPR017937">
    <property type="entry name" value="Thioredoxin_CS"/>
</dbReference>
<evidence type="ECO:0000256" key="2">
    <source>
        <dbReference type="ARBA" id="ARBA00022748"/>
    </source>
</evidence>
<organism evidence="6 7">
    <name type="scientific">candidate division WOR_3 bacterium SM23_42</name>
    <dbReference type="NCBI Taxonomy" id="1703779"/>
    <lineage>
        <taxon>Bacteria</taxon>
        <taxon>Bacteria division WOR-3</taxon>
    </lineage>
</organism>
<dbReference type="CDD" id="cd02966">
    <property type="entry name" value="TlpA_like_family"/>
    <property type="match status" value="1"/>
</dbReference>
<dbReference type="EMBL" id="LJUJ01000029">
    <property type="protein sequence ID" value="KPK62684.1"/>
    <property type="molecule type" value="Genomic_DNA"/>
</dbReference>
<comment type="caution">
    <text evidence="6">The sequence shown here is derived from an EMBL/GenBank/DDBJ whole genome shotgun (WGS) entry which is preliminary data.</text>
</comment>
<evidence type="ECO:0000259" key="5">
    <source>
        <dbReference type="PROSITE" id="PS51352"/>
    </source>
</evidence>
<keyword evidence="2" id="KW-0201">Cytochrome c-type biogenesis</keyword>
<dbReference type="InterPro" id="IPR013766">
    <property type="entry name" value="Thioredoxin_domain"/>
</dbReference>
<dbReference type="GO" id="GO:0017004">
    <property type="term" value="P:cytochrome complex assembly"/>
    <property type="evidence" value="ECO:0007669"/>
    <property type="project" value="UniProtKB-KW"/>
</dbReference>
<protein>
    <recommendedName>
        <fullName evidence="5">Thioredoxin domain-containing protein</fullName>
    </recommendedName>
</protein>
<evidence type="ECO:0000256" key="3">
    <source>
        <dbReference type="ARBA" id="ARBA00023157"/>
    </source>
</evidence>
<keyword evidence="3" id="KW-1015">Disulfide bond</keyword>
<dbReference type="GO" id="GO:0016209">
    <property type="term" value="F:antioxidant activity"/>
    <property type="evidence" value="ECO:0007669"/>
    <property type="project" value="InterPro"/>
</dbReference>
<feature type="domain" description="Thioredoxin" evidence="5">
    <location>
        <begin position="11"/>
        <end position="149"/>
    </location>
</feature>
<accession>A0A0S8FTD8</accession>
<dbReference type="InterPro" id="IPR050553">
    <property type="entry name" value="Thioredoxin_ResA/DsbE_sf"/>
</dbReference>
<dbReference type="InterPro" id="IPR000866">
    <property type="entry name" value="AhpC/TSA"/>
</dbReference>
<dbReference type="PANTHER" id="PTHR42852">
    <property type="entry name" value="THIOL:DISULFIDE INTERCHANGE PROTEIN DSBE"/>
    <property type="match status" value="1"/>
</dbReference>
<dbReference type="Gene3D" id="3.40.30.10">
    <property type="entry name" value="Glutaredoxin"/>
    <property type="match status" value="1"/>
</dbReference>
<dbReference type="STRING" id="1703779.AMJ83_10190"/>
<reference evidence="6 7" key="1">
    <citation type="journal article" date="2015" name="Microbiome">
        <title>Genomic resolution of linkages in carbon, nitrogen, and sulfur cycling among widespread estuary sediment bacteria.</title>
        <authorList>
            <person name="Baker B.J."/>
            <person name="Lazar C.S."/>
            <person name="Teske A.P."/>
            <person name="Dick G.J."/>
        </authorList>
    </citation>
    <scope>NUCLEOTIDE SEQUENCE [LARGE SCALE GENOMIC DNA]</scope>
    <source>
        <strain evidence="6">SM23_42</strain>
    </source>
</reference>
<evidence type="ECO:0000256" key="4">
    <source>
        <dbReference type="ARBA" id="ARBA00023284"/>
    </source>
</evidence>
<name>A0A0S8FTD8_UNCW3</name>
<dbReference type="GO" id="GO:0016491">
    <property type="term" value="F:oxidoreductase activity"/>
    <property type="evidence" value="ECO:0007669"/>
    <property type="project" value="InterPro"/>
</dbReference>
<evidence type="ECO:0000313" key="6">
    <source>
        <dbReference type="EMBL" id="KPK62684.1"/>
    </source>
</evidence>
<comment type="subcellular location">
    <subcellularLocation>
        <location evidence="1">Cell envelope</location>
    </subcellularLocation>
</comment>
<dbReference type="PROSITE" id="PS51352">
    <property type="entry name" value="THIOREDOXIN_2"/>
    <property type="match status" value="1"/>
</dbReference>
<dbReference type="Proteomes" id="UP000051373">
    <property type="component" value="Unassembled WGS sequence"/>
</dbReference>
<gene>
    <name evidence="6" type="ORF">AMJ83_10190</name>
</gene>
<dbReference type="Pfam" id="PF00578">
    <property type="entry name" value="AhpC-TSA"/>
    <property type="match status" value="1"/>
</dbReference>
<evidence type="ECO:0000313" key="7">
    <source>
        <dbReference type="Proteomes" id="UP000051373"/>
    </source>
</evidence>
<dbReference type="GO" id="GO:0030313">
    <property type="term" value="C:cell envelope"/>
    <property type="evidence" value="ECO:0007669"/>
    <property type="project" value="UniProtKB-SubCell"/>
</dbReference>
<dbReference type="InterPro" id="IPR036249">
    <property type="entry name" value="Thioredoxin-like_sf"/>
</dbReference>